<dbReference type="InParanoid" id="A0A200QJK2"/>
<evidence type="ECO:0000313" key="2">
    <source>
        <dbReference type="Proteomes" id="UP000195402"/>
    </source>
</evidence>
<dbReference type="SUPFAM" id="SSF52047">
    <property type="entry name" value="RNI-like"/>
    <property type="match status" value="1"/>
</dbReference>
<keyword evidence="2" id="KW-1185">Reference proteome</keyword>
<dbReference type="InterPro" id="IPR032675">
    <property type="entry name" value="LRR_dom_sf"/>
</dbReference>
<name>A0A200QJK2_MACCD</name>
<comment type="caution">
    <text evidence="1">The sequence shown here is derived from an EMBL/GenBank/DDBJ whole genome shotgun (WGS) entry which is preliminary data.</text>
</comment>
<reference evidence="1 2" key="1">
    <citation type="journal article" date="2017" name="Mol. Plant">
        <title>The Genome of Medicinal Plant Macleaya cordata Provides New Insights into Benzylisoquinoline Alkaloids Metabolism.</title>
        <authorList>
            <person name="Liu X."/>
            <person name="Liu Y."/>
            <person name="Huang P."/>
            <person name="Ma Y."/>
            <person name="Qing Z."/>
            <person name="Tang Q."/>
            <person name="Cao H."/>
            <person name="Cheng P."/>
            <person name="Zheng Y."/>
            <person name="Yuan Z."/>
            <person name="Zhou Y."/>
            <person name="Liu J."/>
            <person name="Tang Z."/>
            <person name="Zhuo Y."/>
            <person name="Zhang Y."/>
            <person name="Yu L."/>
            <person name="Huang J."/>
            <person name="Yang P."/>
            <person name="Peng Q."/>
            <person name="Zhang J."/>
            <person name="Jiang W."/>
            <person name="Zhang Z."/>
            <person name="Lin K."/>
            <person name="Ro D.K."/>
            <person name="Chen X."/>
            <person name="Xiong X."/>
            <person name="Shang Y."/>
            <person name="Huang S."/>
            <person name="Zeng J."/>
        </authorList>
    </citation>
    <scope>NUCLEOTIDE SEQUENCE [LARGE SCALE GENOMIC DNA]</scope>
    <source>
        <strain evidence="2">cv. BLH2017</strain>
        <tissue evidence="1">Root</tissue>
    </source>
</reference>
<proteinExistence type="predicted"/>
<gene>
    <name evidence="1" type="ORF">BVC80_59g64</name>
</gene>
<dbReference type="OMA" id="PEFIDNT"/>
<dbReference type="Proteomes" id="UP000195402">
    <property type="component" value="Unassembled WGS sequence"/>
</dbReference>
<dbReference type="AlphaFoldDB" id="A0A200QJK2"/>
<dbReference type="OrthoDB" id="1928346at2759"/>
<evidence type="ECO:0008006" key="3">
    <source>
        <dbReference type="Google" id="ProtNLM"/>
    </source>
</evidence>
<sequence length="368" mass="41964">MPYSKEFTGANITFPSLEELYLHKMESLEEWLGDVLPSSSSFPCLEKLDIRYCSKLTIMAPTLFPSLKSLYSFEQNGIPLMSMLARNLESLTFIHIDYCRGLKFLPQVLLQGNNVLERLQIIKCFELEAFVANPDQEEEFFLITFLKYWFRAILCNVLFLNNRAILSHKNSLYEIYISHCPALNSVPDLWGLNSLRMLTITGCGSLKSLPDGIQYLPALEEMSIGPFSEELESFSFPATRSEAEGTQQYFVSLRVLRIHGWSSLKCLPEQLQYLTSLKELSLNLFDSLVALPEWLGNLASLQTLEIHWCKSLMYLPSKQQMLRLTSLETLEIGACPLLEERCCSVDSDEGHKTAHIPNLKIQYPSSSL</sequence>
<dbReference type="Gene3D" id="3.80.10.10">
    <property type="entry name" value="Ribonuclease Inhibitor"/>
    <property type="match status" value="3"/>
</dbReference>
<organism evidence="1 2">
    <name type="scientific">Macleaya cordata</name>
    <name type="common">Five-seeded plume-poppy</name>
    <name type="synonym">Bocconia cordata</name>
    <dbReference type="NCBI Taxonomy" id="56857"/>
    <lineage>
        <taxon>Eukaryota</taxon>
        <taxon>Viridiplantae</taxon>
        <taxon>Streptophyta</taxon>
        <taxon>Embryophyta</taxon>
        <taxon>Tracheophyta</taxon>
        <taxon>Spermatophyta</taxon>
        <taxon>Magnoliopsida</taxon>
        <taxon>Ranunculales</taxon>
        <taxon>Papaveraceae</taxon>
        <taxon>Papaveroideae</taxon>
        <taxon>Macleaya</taxon>
    </lineage>
</organism>
<accession>A0A200QJK2</accession>
<dbReference type="EMBL" id="MVGT01001861">
    <property type="protein sequence ID" value="OVA10670.1"/>
    <property type="molecule type" value="Genomic_DNA"/>
</dbReference>
<dbReference type="PANTHER" id="PTHR36766:SF70">
    <property type="entry name" value="DISEASE RESISTANCE PROTEIN RGA4"/>
    <property type="match status" value="1"/>
</dbReference>
<dbReference type="PANTHER" id="PTHR36766">
    <property type="entry name" value="PLANT BROAD-SPECTRUM MILDEW RESISTANCE PROTEIN RPW8"/>
    <property type="match status" value="1"/>
</dbReference>
<protein>
    <recommendedName>
        <fullName evidence="3">Leucine-rich repeat</fullName>
    </recommendedName>
</protein>
<evidence type="ECO:0000313" key="1">
    <source>
        <dbReference type="EMBL" id="OVA10670.1"/>
    </source>
</evidence>